<dbReference type="EMBL" id="OX465079">
    <property type="protein sequence ID" value="CAI9276170.1"/>
    <property type="molecule type" value="Genomic_DNA"/>
</dbReference>
<keyword evidence="2" id="KW-1185">Reference proteome</keyword>
<dbReference type="Proteomes" id="UP001177003">
    <property type="component" value="Chromosome 3"/>
</dbReference>
<evidence type="ECO:0000313" key="2">
    <source>
        <dbReference type="Proteomes" id="UP001177003"/>
    </source>
</evidence>
<reference evidence="1" key="1">
    <citation type="submission" date="2023-04" db="EMBL/GenBank/DDBJ databases">
        <authorList>
            <person name="Vijverberg K."/>
            <person name="Xiong W."/>
            <person name="Schranz E."/>
        </authorList>
    </citation>
    <scope>NUCLEOTIDE SEQUENCE</scope>
</reference>
<gene>
    <name evidence="1" type="ORF">LSALG_LOCUS16165</name>
</gene>
<name>A0AA35YLD0_LACSI</name>
<protein>
    <submittedName>
        <fullName evidence="1">Uncharacterized protein</fullName>
    </submittedName>
</protein>
<accession>A0AA35YLD0</accession>
<sequence length="118" mass="13250">MSMVKEGCAMSFQVSVLTPTNYPVRGIKVKLIMNAHNICENIESRAFDGRISRNMIDRQSYGCQYKKVMDKQHGVNIMALDFKSGGFGYGRGKIVNPEKVKMVMNVSNGMSSYMLKVL</sequence>
<dbReference type="AlphaFoldDB" id="A0AA35YLD0"/>
<evidence type="ECO:0000313" key="1">
    <source>
        <dbReference type="EMBL" id="CAI9276170.1"/>
    </source>
</evidence>
<organism evidence="1 2">
    <name type="scientific">Lactuca saligna</name>
    <name type="common">Willowleaf lettuce</name>
    <dbReference type="NCBI Taxonomy" id="75948"/>
    <lineage>
        <taxon>Eukaryota</taxon>
        <taxon>Viridiplantae</taxon>
        <taxon>Streptophyta</taxon>
        <taxon>Embryophyta</taxon>
        <taxon>Tracheophyta</taxon>
        <taxon>Spermatophyta</taxon>
        <taxon>Magnoliopsida</taxon>
        <taxon>eudicotyledons</taxon>
        <taxon>Gunneridae</taxon>
        <taxon>Pentapetalae</taxon>
        <taxon>asterids</taxon>
        <taxon>campanulids</taxon>
        <taxon>Asterales</taxon>
        <taxon>Asteraceae</taxon>
        <taxon>Cichorioideae</taxon>
        <taxon>Cichorieae</taxon>
        <taxon>Lactucinae</taxon>
        <taxon>Lactuca</taxon>
    </lineage>
</organism>
<proteinExistence type="predicted"/>